<evidence type="ECO:0000313" key="3">
    <source>
        <dbReference type="Proteomes" id="UP001166286"/>
    </source>
</evidence>
<reference evidence="2" key="1">
    <citation type="submission" date="2023-03" db="EMBL/GenBank/DDBJ databases">
        <title>Complete genome of Cladonia borealis.</title>
        <authorList>
            <person name="Park H."/>
        </authorList>
    </citation>
    <scope>NUCLEOTIDE SEQUENCE</scope>
    <source>
        <strain evidence="2">ANT050790</strain>
    </source>
</reference>
<feature type="compositionally biased region" description="Polar residues" evidence="1">
    <location>
        <begin position="675"/>
        <end position="693"/>
    </location>
</feature>
<accession>A0AA39R0M0</accession>
<protein>
    <submittedName>
        <fullName evidence="2">Uncharacterized protein</fullName>
    </submittedName>
</protein>
<dbReference type="AlphaFoldDB" id="A0AA39R0M0"/>
<feature type="compositionally biased region" description="Pro residues" evidence="1">
    <location>
        <begin position="59"/>
        <end position="69"/>
    </location>
</feature>
<dbReference type="EMBL" id="JAFEKC020000013">
    <property type="protein sequence ID" value="KAK0511535.1"/>
    <property type="molecule type" value="Genomic_DNA"/>
</dbReference>
<feature type="compositionally biased region" description="Polar residues" evidence="1">
    <location>
        <begin position="629"/>
        <end position="639"/>
    </location>
</feature>
<feature type="compositionally biased region" description="Basic and acidic residues" evidence="1">
    <location>
        <begin position="583"/>
        <end position="592"/>
    </location>
</feature>
<name>A0AA39R0M0_9LECA</name>
<evidence type="ECO:0000256" key="1">
    <source>
        <dbReference type="SAM" id="MobiDB-lite"/>
    </source>
</evidence>
<feature type="region of interest" description="Disordered" evidence="1">
    <location>
        <begin position="311"/>
        <end position="336"/>
    </location>
</feature>
<feature type="region of interest" description="Disordered" evidence="1">
    <location>
        <begin position="1"/>
        <end position="78"/>
    </location>
</feature>
<feature type="compositionally biased region" description="Basic and acidic residues" evidence="1">
    <location>
        <begin position="640"/>
        <end position="652"/>
    </location>
</feature>
<feature type="compositionally biased region" description="Basic and acidic residues" evidence="1">
    <location>
        <begin position="1"/>
        <end position="11"/>
    </location>
</feature>
<organism evidence="2 3">
    <name type="scientific">Cladonia borealis</name>
    <dbReference type="NCBI Taxonomy" id="184061"/>
    <lineage>
        <taxon>Eukaryota</taxon>
        <taxon>Fungi</taxon>
        <taxon>Dikarya</taxon>
        <taxon>Ascomycota</taxon>
        <taxon>Pezizomycotina</taxon>
        <taxon>Lecanoromycetes</taxon>
        <taxon>OSLEUM clade</taxon>
        <taxon>Lecanoromycetidae</taxon>
        <taxon>Lecanorales</taxon>
        <taxon>Lecanorineae</taxon>
        <taxon>Cladoniaceae</taxon>
        <taxon>Cladonia</taxon>
    </lineage>
</organism>
<feature type="region of interest" description="Disordered" evidence="1">
    <location>
        <begin position="129"/>
        <end position="155"/>
    </location>
</feature>
<comment type="caution">
    <text evidence="2">The sequence shown here is derived from an EMBL/GenBank/DDBJ whole genome shotgun (WGS) entry which is preliminary data.</text>
</comment>
<gene>
    <name evidence="2" type="ORF">JMJ35_006108</name>
</gene>
<sequence>MVDEHTLKVKLPESILRKPVVPGPNSWALSQQKHRQQEHTNGHSNGSKVITRDKYENKPMPPPPPPDSPSPDARLQPKVYIQPAVPLVGPLPATKTPQKRAVTEPVVPKPLFGSRKISVTELRRKYSNSKAKAIAPEAPEDATRQSTPKPPACAEGVGPAVQGLGTQSVEGVVRVTTPVPVPAKSTNNPFLTTYDTPLQETSEHARPLQSTPLPTRRYLRENGIPTPKLAETFDLAKHQAREHVQNEGGRPVESKEHIRPVATLYPSRIGTHGNTGEVAWVEANGLHRVESCVGLIENAGFSDNYGNTTCTNSSEGLSQPSTAQDSSNEGPLPSIMYTPSDYGGVWENDPAVGYSLPPFSPMPKGHPAASNSGIVPQGSVPEVFRGSNPNFDRFSQYPNSFPSANSWASESQSNSLGSNNPPLSALLPPRWPHHHSMNAVPSPPANQHDFQRAGSVSVALTQIELTVHHHIDTAFSSLSRLITDKHDRMMDQTLHRLESLEDVVSKGLRVVKSEIKDVRKDFNKLQGRLVDGSKNSDQIIGLVRRLEGKLDAFQAVVEEHASEVKHTIVEQSTINLELDRQQRFTSHRRTESAHGALGQGEQRQQYQSGASGSSNSARQSETSSKRNRSNTTGSQSAGRTSDERSTGRERYSELGGPRGAPPDLRDHPAFAGTHKGQNQALQHSQTGLPNSLHSLPFDTPSLSDGRWYQQAYGQGR</sequence>
<feature type="compositionally biased region" description="Low complexity" evidence="1">
    <location>
        <begin position="413"/>
        <end position="428"/>
    </location>
</feature>
<feature type="compositionally biased region" description="Polar residues" evidence="1">
    <location>
        <begin position="601"/>
        <end position="622"/>
    </location>
</feature>
<feature type="region of interest" description="Disordered" evidence="1">
    <location>
        <begin position="583"/>
        <end position="704"/>
    </location>
</feature>
<evidence type="ECO:0000313" key="2">
    <source>
        <dbReference type="EMBL" id="KAK0511535.1"/>
    </source>
</evidence>
<feature type="compositionally biased region" description="Polar residues" evidence="1">
    <location>
        <begin position="311"/>
        <end position="329"/>
    </location>
</feature>
<keyword evidence="3" id="KW-1185">Reference proteome</keyword>
<dbReference type="Proteomes" id="UP001166286">
    <property type="component" value="Unassembled WGS sequence"/>
</dbReference>
<proteinExistence type="predicted"/>
<feature type="compositionally biased region" description="Polar residues" evidence="1">
    <location>
        <begin position="402"/>
        <end position="412"/>
    </location>
</feature>
<feature type="region of interest" description="Disordered" evidence="1">
    <location>
        <begin position="402"/>
        <end position="451"/>
    </location>
</feature>